<dbReference type="EMBL" id="FPHP01000018">
    <property type="protein sequence ID" value="SFV75155.1"/>
    <property type="molecule type" value="Genomic_DNA"/>
</dbReference>
<dbReference type="InterPro" id="IPR043128">
    <property type="entry name" value="Rev_trsase/Diguanyl_cyclase"/>
</dbReference>
<gene>
    <name evidence="3" type="ORF">MNB_SM-3-1244</name>
</gene>
<dbReference type="PANTHER" id="PTHR45138">
    <property type="entry name" value="REGULATORY COMPONENTS OF SENSORY TRANSDUCTION SYSTEM"/>
    <property type="match status" value="1"/>
</dbReference>
<dbReference type="InterPro" id="IPR029787">
    <property type="entry name" value="Nucleotide_cyclase"/>
</dbReference>
<feature type="transmembrane region" description="Helical" evidence="1">
    <location>
        <begin position="551"/>
        <end position="571"/>
    </location>
</feature>
<dbReference type="Gene3D" id="3.40.190.10">
    <property type="entry name" value="Periplasmic binding protein-like II"/>
    <property type="match status" value="4"/>
</dbReference>
<dbReference type="SUPFAM" id="SSF55073">
    <property type="entry name" value="Nucleotide cyclase"/>
    <property type="match status" value="1"/>
</dbReference>
<organism evidence="3">
    <name type="scientific">hydrothermal vent metagenome</name>
    <dbReference type="NCBI Taxonomy" id="652676"/>
    <lineage>
        <taxon>unclassified sequences</taxon>
        <taxon>metagenomes</taxon>
        <taxon>ecological metagenomes</taxon>
    </lineage>
</organism>
<feature type="domain" description="GGDEF" evidence="2">
    <location>
        <begin position="617"/>
        <end position="745"/>
    </location>
</feature>
<protein>
    <submittedName>
        <fullName evidence="3">Diguanylate cyclase/phosphodiesterase (GGDEF &amp; EAL domains) with PAS/PAC sensor(S)</fullName>
    </submittedName>
</protein>
<dbReference type="PANTHER" id="PTHR45138:SF9">
    <property type="entry name" value="DIGUANYLATE CYCLASE DGCM-RELATED"/>
    <property type="match status" value="1"/>
</dbReference>
<evidence type="ECO:0000256" key="1">
    <source>
        <dbReference type="SAM" id="Phobius"/>
    </source>
</evidence>
<evidence type="ECO:0000259" key="2">
    <source>
        <dbReference type="PROSITE" id="PS50887"/>
    </source>
</evidence>
<dbReference type="FunFam" id="3.30.70.270:FF:000001">
    <property type="entry name" value="Diguanylate cyclase domain protein"/>
    <property type="match status" value="1"/>
</dbReference>
<sequence>MLRVLFLFIFFTIFLQANEHIILQLKWKHSFQFAGFYMAKEKGFYQKAHLDVELKELQSNTNLVNDVLTQKATYGIGDSALIYYRLQKKPIVLMMPIFQTTPLALLTTKNVHSLKDFHSPEIFINKFSFQSPALLSMLHLSNIPMERFKTKMGVFSVEDMLKQKLDLYSVYIPNQPYYLKKHHINYHLFTPKDYGLDFYGDILFTSQKELTNHFNRAIAFMDASKKGWQYALSHIDETIQIIQQKYNPQHFSKEELLYQAKAYQKLISPNFHFNPQKIQTTKIIFKLLYKIKNDFNYKDFILNRYIATPKEREFIKNHKIRCITTTNWPPFNLIQKDKVVGLGIDYWNIVAKKLEIDNSCYKIDNFTTLLNDIKSKKADITISTSKTPDREKYALFSKPYVTFPIVIATKNDTDFIPNAKTLQDKVIAVVKNHTATKLFQAKYPNFFYKEVDTLKQALTLVKNNKAYATIEILPVLAYKINNENFNTLKISGKTELLFPVRFMIRKDYAPLLPIINRVIDSIDPITKKTIYHKWIAVHMQMGYSQHKVNKFILIAIAVFILFLLWIVILMYHIQKRKKVEAELEKLANYDKLTSIYNRHKIDEFLSNQMAFSKRYNKKLSLIFCDIDKFKKINDTFGHKVGDIILQEITQLISKRIRKTDGFGRWGGEEFLIVLPETNIQEATLIAEELRHTIDKNNFTTIKHTTCSFGVIEVNSDDTLDMTMKKVDELLYKAKENGRNRVVNDI</sequence>
<reference evidence="3" key="1">
    <citation type="submission" date="2016-10" db="EMBL/GenBank/DDBJ databases">
        <authorList>
            <person name="de Groot N.N."/>
        </authorList>
    </citation>
    <scope>NUCLEOTIDE SEQUENCE</scope>
</reference>
<dbReference type="Pfam" id="PF09084">
    <property type="entry name" value="NMT1"/>
    <property type="match status" value="1"/>
</dbReference>
<dbReference type="SUPFAM" id="SSF53850">
    <property type="entry name" value="Periplasmic binding protein-like II"/>
    <property type="match status" value="2"/>
</dbReference>
<dbReference type="NCBIfam" id="TIGR00254">
    <property type="entry name" value="GGDEF"/>
    <property type="match status" value="1"/>
</dbReference>
<dbReference type="GO" id="GO:0052621">
    <property type="term" value="F:diguanylate cyclase activity"/>
    <property type="evidence" value="ECO:0007669"/>
    <property type="project" value="TreeGrafter"/>
</dbReference>
<dbReference type="InterPro" id="IPR000160">
    <property type="entry name" value="GGDEF_dom"/>
</dbReference>
<accession>A0A1W1D3C7</accession>
<name>A0A1W1D3C7_9ZZZZ</name>
<dbReference type="PROSITE" id="PS50887">
    <property type="entry name" value="GGDEF"/>
    <property type="match status" value="1"/>
</dbReference>
<dbReference type="AlphaFoldDB" id="A0A1W1D3C7"/>
<dbReference type="InterPro" id="IPR050469">
    <property type="entry name" value="Diguanylate_Cyclase"/>
</dbReference>
<keyword evidence="1" id="KW-1133">Transmembrane helix</keyword>
<keyword evidence="1" id="KW-0472">Membrane</keyword>
<dbReference type="Gene3D" id="3.30.70.270">
    <property type="match status" value="1"/>
</dbReference>
<dbReference type="CDD" id="cd01007">
    <property type="entry name" value="PBP2_BvgS_HisK_like"/>
    <property type="match status" value="1"/>
</dbReference>
<keyword evidence="1" id="KW-0812">Transmembrane</keyword>
<dbReference type="CDD" id="cd01949">
    <property type="entry name" value="GGDEF"/>
    <property type="match status" value="1"/>
</dbReference>
<dbReference type="SMART" id="SM00062">
    <property type="entry name" value="PBPb"/>
    <property type="match status" value="1"/>
</dbReference>
<dbReference type="SMART" id="SM00267">
    <property type="entry name" value="GGDEF"/>
    <property type="match status" value="1"/>
</dbReference>
<dbReference type="Pfam" id="PF00990">
    <property type="entry name" value="GGDEF"/>
    <property type="match status" value="1"/>
</dbReference>
<dbReference type="InterPro" id="IPR015168">
    <property type="entry name" value="SsuA/THI5"/>
</dbReference>
<evidence type="ECO:0000313" key="3">
    <source>
        <dbReference type="EMBL" id="SFV75155.1"/>
    </source>
</evidence>
<dbReference type="InterPro" id="IPR001638">
    <property type="entry name" value="Solute-binding_3/MltF_N"/>
</dbReference>
<proteinExistence type="predicted"/>
<dbReference type="Pfam" id="PF00497">
    <property type="entry name" value="SBP_bac_3"/>
    <property type="match status" value="1"/>
</dbReference>